<reference evidence="1" key="1">
    <citation type="submission" date="2020-07" db="EMBL/GenBank/DDBJ databases">
        <title>Huge and variable diversity of episymbiotic CPR bacteria and DPANN archaea in groundwater ecosystems.</title>
        <authorList>
            <person name="He C.Y."/>
            <person name="Keren R."/>
            <person name="Whittaker M."/>
            <person name="Farag I.F."/>
            <person name="Doudna J."/>
            <person name="Cate J.H.D."/>
            <person name="Banfield J.F."/>
        </authorList>
    </citation>
    <scope>NUCLEOTIDE SEQUENCE</scope>
    <source>
        <strain evidence="1">NC_groundwater_580_Pr5_B-0.1um_64_19</strain>
    </source>
</reference>
<evidence type="ECO:0000313" key="2">
    <source>
        <dbReference type="Proteomes" id="UP000779809"/>
    </source>
</evidence>
<dbReference type="Proteomes" id="UP000779809">
    <property type="component" value="Unassembled WGS sequence"/>
</dbReference>
<dbReference type="EMBL" id="JACPNR010000012">
    <property type="protein sequence ID" value="MBI2679102.1"/>
    <property type="molecule type" value="Genomic_DNA"/>
</dbReference>
<accession>A0A932A9J7</accession>
<gene>
    <name evidence="1" type="ORF">HYX28_10005</name>
</gene>
<evidence type="ECO:0008006" key="3">
    <source>
        <dbReference type="Google" id="ProtNLM"/>
    </source>
</evidence>
<dbReference type="Pfam" id="PF21344">
    <property type="entry name" value="Zn_ribbon_LysW"/>
    <property type="match status" value="1"/>
</dbReference>
<dbReference type="InterPro" id="IPR005906">
    <property type="entry name" value="LysW"/>
</dbReference>
<sequence length="63" mass="6915">MVLCPECETDLDVDPEEVDEGEVVSCVECGTEFEVVTTNPFELKLVAGDDDDEDDEESEDGDN</sequence>
<dbReference type="Gene3D" id="2.20.28.160">
    <property type="match status" value="1"/>
</dbReference>
<organism evidence="1 2">
    <name type="scientific">Candidatus Korobacter versatilis</name>
    <dbReference type="NCBI Taxonomy" id="658062"/>
    <lineage>
        <taxon>Bacteria</taxon>
        <taxon>Pseudomonadati</taxon>
        <taxon>Acidobacteriota</taxon>
        <taxon>Terriglobia</taxon>
        <taxon>Terriglobales</taxon>
        <taxon>Candidatus Korobacteraceae</taxon>
        <taxon>Candidatus Korobacter</taxon>
    </lineage>
</organism>
<name>A0A932A9J7_9BACT</name>
<evidence type="ECO:0000313" key="1">
    <source>
        <dbReference type="EMBL" id="MBI2679102.1"/>
    </source>
</evidence>
<protein>
    <recommendedName>
        <fullName evidence="3">Lysine biosynthesis protein LysW</fullName>
    </recommendedName>
</protein>
<dbReference type="AlphaFoldDB" id="A0A932A9J7"/>
<proteinExistence type="predicted"/>
<comment type="caution">
    <text evidence="1">The sequence shown here is derived from an EMBL/GenBank/DDBJ whole genome shotgun (WGS) entry which is preliminary data.</text>
</comment>